<accession>A0AA39JX78</accession>
<evidence type="ECO:0008006" key="4">
    <source>
        <dbReference type="Google" id="ProtNLM"/>
    </source>
</evidence>
<evidence type="ECO:0000313" key="3">
    <source>
        <dbReference type="Proteomes" id="UP001175226"/>
    </source>
</evidence>
<gene>
    <name evidence="2" type="ORF">EV421DRAFT_1782261</name>
</gene>
<sequence>MHSAASKICLGNSITILVMHVLLPHWAASSFPPHTVRGGCNYGNLFSPFFHAPGNVLLRFPVHIYITSIHMKFSEVQK</sequence>
<dbReference type="Proteomes" id="UP001175226">
    <property type="component" value="Unassembled WGS sequence"/>
</dbReference>
<reference evidence="2" key="1">
    <citation type="submission" date="2023-06" db="EMBL/GenBank/DDBJ databases">
        <authorList>
            <consortium name="Lawrence Berkeley National Laboratory"/>
            <person name="Ahrendt S."/>
            <person name="Sahu N."/>
            <person name="Indic B."/>
            <person name="Wong-Bajracharya J."/>
            <person name="Merenyi Z."/>
            <person name="Ke H.-M."/>
            <person name="Monk M."/>
            <person name="Kocsube S."/>
            <person name="Drula E."/>
            <person name="Lipzen A."/>
            <person name="Balint B."/>
            <person name="Henrissat B."/>
            <person name="Andreopoulos B."/>
            <person name="Martin F.M."/>
            <person name="Harder C.B."/>
            <person name="Rigling D."/>
            <person name="Ford K.L."/>
            <person name="Foster G.D."/>
            <person name="Pangilinan J."/>
            <person name="Papanicolaou A."/>
            <person name="Barry K."/>
            <person name="LaButti K."/>
            <person name="Viragh M."/>
            <person name="Koriabine M."/>
            <person name="Yan M."/>
            <person name="Riley R."/>
            <person name="Champramary S."/>
            <person name="Plett K.L."/>
            <person name="Tsai I.J."/>
            <person name="Slot J."/>
            <person name="Sipos G."/>
            <person name="Plett J."/>
            <person name="Nagy L.G."/>
            <person name="Grigoriev I.V."/>
        </authorList>
    </citation>
    <scope>NUCLEOTIDE SEQUENCE</scope>
    <source>
        <strain evidence="2">FPL87.14</strain>
    </source>
</reference>
<dbReference type="AlphaFoldDB" id="A0AA39JX78"/>
<evidence type="ECO:0000256" key="1">
    <source>
        <dbReference type="SAM" id="SignalP"/>
    </source>
</evidence>
<dbReference type="EMBL" id="JAUEPT010000008">
    <property type="protein sequence ID" value="KAK0449486.1"/>
    <property type="molecule type" value="Genomic_DNA"/>
</dbReference>
<keyword evidence="3" id="KW-1185">Reference proteome</keyword>
<feature type="signal peptide" evidence="1">
    <location>
        <begin position="1"/>
        <end position="29"/>
    </location>
</feature>
<protein>
    <recommendedName>
        <fullName evidence="4">Secreted protein</fullName>
    </recommendedName>
</protein>
<name>A0AA39JX78_9AGAR</name>
<feature type="chain" id="PRO_5041453849" description="Secreted protein" evidence="1">
    <location>
        <begin position="30"/>
        <end position="78"/>
    </location>
</feature>
<keyword evidence="1" id="KW-0732">Signal</keyword>
<organism evidence="2 3">
    <name type="scientific">Armillaria borealis</name>
    <dbReference type="NCBI Taxonomy" id="47425"/>
    <lineage>
        <taxon>Eukaryota</taxon>
        <taxon>Fungi</taxon>
        <taxon>Dikarya</taxon>
        <taxon>Basidiomycota</taxon>
        <taxon>Agaricomycotina</taxon>
        <taxon>Agaricomycetes</taxon>
        <taxon>Agaricomycetidae</taxon>
        <taxon>Agaricales</taxon>
        <taxon>Marasmiineae</taxon>
        <taxon>Physalacriaceae</taxon>
        <taxon>Armillaria</taxon>
    </lineage>
</organism>
<proteinExistence type="predicted"/>
<evidence type="ECO:0000313" key="2">
    <source>
        <dbReference type="EMBL" id="KAK0449486.1"/>
    </source>
</evidence>
<comment type="caution">
    <text evidence="2">The sequence shown here is derived from an EMBL/GenBank/DDBJ whole genome shotgun (WGS) entry which is preliminary data.</text>
</comment>